<dbReference type="EMBL" id="JAACXV010000017">
    <property type="protein sequence ID" value="KAF7286960.1"/>
    <property type="molecule type" value="Genomic_DNA"/>
</dbReference>
<reference evidence="8" key="1">
    <citation type="submission" date="2020-08" db="EMBL/GenBank/DDBJ databases">
        <title>Genome sequencing and assembly of the red palm weevil Rhynchophorus ferrugineus.</title>
        <authorList>
            <person name="Dias G.B."/>
            <person name="Bergman C.M."/>
            <person name="Manee M."/>
        </authorList>
    </citation>
    <scope>NUCLEOTIDE SEQUENCE</scope>
    <source>
        <strain evidence="8">AA-2017</strain>
        <tissue evidence="8">Whole larva</tissue>
    </source>
</reference>
<gene>
    <name evidence="8" type="ORF">GWI33_002808</name>
</gene>
<dbReference type="SUPFAM" id="SSF57501">
    <property type="entry name" value="Cystine-knot cytokines"/>
    <property type="match status" value="1"/>
</dbReference>
<dbReference type="PROSITE" id="PS00250">
    <property type="entry name" value="TGF_BETA_1"/>
    <property type="match status" value="1"/>
</dbReference>
<keyword evidence="9" id="KW-1185">Reference proteome</keyword>
<dbReference type="PROSITE" id="PS51362">
    <property type="entry name" value="TGF_BETA_2"/>
    <property type="match status" value="1"/>
</dbReference>
<comment type="subcellular location">
    <subcellularLocation>
        <location evidence="1">Secreted</location>
    </subcellularLocation>
</comment>
<evidence type="ECO:0000256" key="2">
    <source>
        <dbReference type="ARBA" id="ARBA00006656"/>
    </source>
</evidence>
<comment type="similarity">
    <text evidence="2 6">Belongs to the TGF-beta family.</text>
</comment>
<evidence type="ECO:0000313" key="8">
    <source>
        <dbReference type="EMBL" id="KAF7286960.1"/>
    </source>
</evidence>
<dbReference type="InterPro" id="IPR015615">
    <property type="entry name" value="TGF-beta-rel"/>
</dbReference>
<evidence type="ECO:0000259" key="7">
    <source>
        <dbReference type="PROSITE" id="PS51362"/>
    </source>
</evidence>
<dbReference type="AlphaFoldDB" id="A0A834IZ65"/>
<evidence type="ECO:0000256" key="1">
    <source>
        <dbReference type="ARBA" id="ARBA00004613"/>
    </source>
</evidence>
<evidence type="ECO:0000256" key="3">
    <source>
        <dbReference type="ARBA" id="ARBA00022525"/>
    </source>
</evidence>
<evidence type="ECO:0000256" key="5">
    <source>
        <dbReference type="ARBA" id="ARBA00023157"/>
    </source>
</evidence>
<proteinExistence type="inferred from homology"/>
<dbReference type="Pfam" id="PF00688">
    <property type="entry name" value="TGFb_propeptide"/>
    <property type="match status" value="1"/>
</dbReference>
<evidence type="ECO:0000256" key="4">
    <source>
        <dbReference type="ARBA" id="ARBA00023030"/>
    </source>
</evidence>
<dbReference type="Pfam" id="PF00019">
    <property type="entry name" value="TGF_beta"/>
    <property type="match status" value="1"/>
</dbReference>
<dbReference type="PANTHER" id="PTHR11848:SF119">
    <property type="entry name" value="TGF-BETA FAMILY PROFILE DOMAIN-CONTAINING PROTEIN"/>
    <property type="match status" value="1"/>
</dbReference>
<dbReference type="Proteomes" id="UP000625711">
    <property type="component" value="Unassembled WGS sequence"/>
</dbReference>
<dbReference type="Gene3D" id="2.10.90.10">
    <property type="entry name" value="Cystine-knot cytokines"/>
    <property type="match status" value="1"/>
</dbReference>
<dbReference type="InterPro" id="IPR001111">
    <property type="entry name" value="TGF-b_propeptide"/>
</dbReference>
<accession>A0A834IZ65</accession>
<keyword evidence="4 6" id="KW-0339">Growth factor</keyword>
<name>A0A834IZ65_RHYFE</name>
<comment type="caution">
    <text evidence="8">The sequence shown here is derived from an EMBL/GenBank/DDBJ whole genome shotgun (WGS) entry which is preliminary data.</text>
</comment>
<dbReference type="Gene3D" id="2.60.120.970">
    <property type="match status" value="1"/>
</dbReference>
<evidence type="ECO:0000313" key="9">
    <source>
        <dbReference type="Proteomes" id="UP000625711"/>
    </source>
</evidence>
<dbReference type="OrthoDB" id="5949851at2759"/>
<dbReference type="PANTHER" id="PTHR11848">
    <property type="entry name" value="TGF-BETA FAMILY"/>
    <property type="match status" value="1"/>
</dbReference>
<dbReference type="GO" id="GO:0005615">
    <property type="term" value="C:extracellular space"/>
    <property type="evidence" value="ECO:0007669"/>
    <property type="project" value="TreeGrafter"/>
</dbReference>
<dbReference type="InterPro" id="IPR001839">
    <property type="entry name" value="TGF-b_C"/>
</dbReference>
<dbReference type="GO" id="GO:0005125">
    <property type="term" value="F:cytokine activity"/>
    <property type="evidence" value="ECO:0007669"/>
    <property type="project" value="TreeGrafter"/>
</dbReference>
<keyword evidence="5" id="KW-1015">Disulfide bond</keyword>
<organism evidence="8 9">
    <name type="scientific">Rhynchophorus ferrugineus</name>
    <name type="common">Red palm weevil</name>
    <name type="synonym">Curculio ferrugineus</name>
    <dbReference type="NCBI Taxonomy" id="354439"/>
    <lineage>
        <taxon>Eukaryota</taxon>
        <taxon>Metazoa</taxon>
        <taxon>Ecdysozoa</taxon>
        <taxon>Arthropoda</taxon>
        <taxon>Hexapoda</taxon>
        <taxon>Insecta</taxon>
        <taxon>Pterygota</taxon>
        <taxon>Neoptera</taxon>
        <taxon>Endopterygota</taxon>
        <taxon>Coleoptera</taxon>
        <taxon>Polyphaga</taxon>
        <taxon>Cucujiformia</taxon>
        <taxon>Curculionidae</taxon>
        <taxon>Dryophthorinae</taxon>
        <taxon>Rhynchophorus</taxon>
    </lineage>
</organism>
<dbReference type="InterPro" id="IPR017948">
    <property type="entry name" value="TGFb_CS"/>
</dbReference>
<dbReference type="GO" id="GO:0008083">
    <property type="term" value="F:growth factor activity"/>
    <property type="evidence" value="ECO:0007669"/>
    <property type="project" value="UniProtKB-KW"/>
</dbReference>
<sequence length="340" mass="38874">MGFKCKSCIGTWTVFVIVWLELVLAVDVNLLTDLGLDLLPDRTKINISLEEYTSVITTYLKLKDDTFEEVPELKVYRLDNLRQQNTSKHPLKMVFPISASTEQAESATLRIFLPPQDNDSTTIKVRLNQILGPRRRRILQDKELYLSKQSPKWCDIDVTKAYNSWLNGQKNLGLELVCLGCNNNLNPKLAAITALIYNVQKRSKRDLSIDKRTISNCGPRHQKGKKKKCCRHEMNVTFKDLPFIQLGSIVEPQWYEAGFCHGLCPPQYNFATNHSRIQGLLHQIKKNEARAESTKNTIPKTCCAPSKLGDLQIIMVNRNDPTKLDVHTWEKMRVLECACS</sequence>
<feature type="domain" description="TGF-beta family profile" evidence="7">
    <location>
        <begin position="202"/>
        <end position="340"/>
    </location>
</feature>
<dbReference type="SMART" id="SM00204">
    <property type="entry name" value="TGFB"/>
    <property type="match status" value="1"/>
</dbReference>
<protein>
    <recommendedName>
        <fullName evidence="7">TGF-beta family profile domain-containing protein</fullName>
    </recommendedName>
</protein>
<evidence type="ECO:0000256" key="6">
    <source>
        <dbReference type="RuleBase" id="RU000354"/>
    </source>
</evidence>
<keyword evidence="3" id="KW-0964">Secreted</keyword>
<dbReference type="InterPro" id="IPR029034">
    <property type="entry name" value="Cystine-knot_cytokine"/>
</dbReference>